<feature type="region of interest" description="Disordered" evidence="2">
    <location>
        <begin position="283"/>
        <end position="303"/>
    </location>
</feature>
<dbReference type="InterPro" id="IPR009852">
    <property type="entry name" value="CENPJ_C_dom"/>
</dbReference>
<dbReference type="PANTHER" id="PTHR10331">
    <property type="entry name" value="T COMPLEX PROTEIN 10"/>
    <property type="match status" value="1"/>
</dbReference>
<dbReference type="EMBL" id="CAXDID020000523">
    <property type="protein sequence ID" value="CAL6099732.1"/>
    <property type="molecule type" value="Genomic_DNA"/>
</dbReference>
<dbReference type="Gene3D" id="2.60.450.20">
    <property type="match status" value="1"/>
</dbReference>
<feature type="compositionally biased region" description="Polar residues" evidence="2">
    <location>
        <begin position="476"/>
        <end position="488"/>
    </location>
</feature>
<dbReference type="PANTHER" id="PTHR10331:SF6">
    <property type="entry name" value="SPINDLE ASSEMBLY ABNORMAL 4"/>
    <property type="match status" value="1"/>
</dbReference>
<feature type="region of interest" description="Disordered" evidence="2">
    <location>
        <begin position="72"/>
        <end position="113"/>
    </location>
</feature>
<evidence type="ECO:0000313" key="5">
    <source>
        <dbReference type="EMBL" id="CAL6099732.1"/>
    </source>
</evidence>
<comment type="caution">
    <text evidence="4">The sequence shown here is derived from an EMBL/GenBank/DDBJ whole genome shotgun (WGS) entry which is preliminary data.</text>
</comment>
<feature type="compositionally biased region" description="Basic and acidic residues" evidence="2">
    <location>
        <begin position="427"/>
        <end position="455"/>
    </location>
</feature>
<organism evidence="4">
    <name type="scientific">Hexamita inflata</name>
    <dbReference type="NCBI Taxonomy" id="28002"/>
    <lineage>
        <taxon>Eukaryota</taxon>
        <taxon>Metamonada</taxon>
        <taxon>Diplomonadida</taxon>
        <taxon>Hexamitidae</taxon>
        <taxon>Hexamitinae</taxon>
        <taxon>Hexamita</taxon>
    </lineage>
</organism>
<dbReference type="InterPro" id="IPR026581">
    <property type="entry name" value="TCP10L/CENPJ"/>
</dbReference>
<evidence type="ECO:0000313" key="6">
    <source>
        <dbReference type="Proteomes" id="UP001642409"/>
    </source>
</evidence>
<accession>A0AA86R0W4</accession>
<protein>
    <submittedName>
        <fullName evidence="4">T-complex protein-10</fullName>
    </submittedName>
    <submittedName>
        <fullName evidence="5">T-complex_protein-10</fullName>
    </submittedName>
</protein>
<gene>
    <name evidence="4" type="ORF">HINF_LOCUS55865</name>
    <name evidence="5" type="ORF">HINF_LOCUS70221</name>
</gene>
<name>A0AA86R0W4_9EUKA</name>
<dbReference type="AlphaFoldDB" id="A0AA86R0W4"/>
<dbReference type="EMBL" id="CATOUU010001033">
    <property type="protein sequence ID" value="CAI9968220.1"/>
    <property type="molecule type" value="Genomic_DNA"/>
</dbReference>
<evidence type="ECO:0000313" key="4">
    <source>
        <dbReference type="EMBL" id="CAI9968220.1"/>
    </source>
</evidence>
<feature type="compositionally biased region" description="Low complexity" evidence="2">
    <location>
        <begin position="90"/>
        <end position="101"/>
    </location>
</feature>
<evidence type="ECO:0000256" key="2">
    <source>
        <dbReference type="SAM" id="MobiDB-lite"/>
    </source>
</evidence>
<reference evidence="5 6" key="2">
    <citation type="submission" date="2024-07" db="EMBL/GenBank/DDBJ databases">
        <authorList>
            <person name="Akdeniz Z."/>
        </authorList>
    </citation>
    <scope>NUCLEOTIDE SEQUENCE [LARGE SCALE GENOMIC DNA]</scope>
</reference>
<proteinExistence type="inferred from homology"/>
<reference evidence="4" key="1">
    <citation type="submission" date="2023-06" db="EMBL/GenBank/DDBJ databases">
        <authorList>
            <person name="Kurt Z."/>
        </authorList>
    </citation>
    <scope>NUCLEOTIDE SEQUENCE</scope>
</reference>
<dbReference type="Proteomes" id="UP001642409">
    <property type="component" value="Unassembled WGS sequence"/>
</dbReference>
<evidence type="ECO:0000256" key="1">
    <source>
        <dbReference type="ARBA" id="ARBA00005627"/>
    </source>
</evidence>
<keyword evidence="6" id="KW-1185">Reference proteome</keyword>
<feature type="compositionally biased region" description="Low complexity" evidence="2">
    <location>
        <begin position="457"/>
        <end position="475"/>
    </location>
</feature>
<comment type="similarity">
    <text evidence="1">Belongs to the TCP10 family.</text>
</comment>
<sequence length="673" mass="78639">MTNYLGEESDLDEFLQLEQQIINENPAELRKFAMMFKTKSPEILAKADNIADAFSNLDLGSFVGEFDEPIQKETKQVPVKPRNLQKENVNKQQQQQQNEESSLNDDDNQPLSFQPLIPEKMMLKQKYLPETIKQDKFVRQEEMIQPPIKREEPKKDIRETKPKYNQDDEEPTIVKMPKQVADILKPRLKQQQEQQNLKQQEFQNLQIANQNNVQEKQFDQQLVQLETEINKYKQMQSELDKQKKNLEYDYRDLLQQLEKDKAEFKAYQKQQHEDIKQQKQIIDDARKARQSKQQETKKLEEDNAQLKEELKNVQAQLKSLQMSSKKTTDALRKNLEEEIKTNAELKEKLTSADQTGVQMRKAEIQSKTQINMLNQQVAQMQQEIDALRMQLQLQEVHNAEQQLKAQQQLQQQQQPLFVKTEEPRTLFKAKSEGPLKFQVEEKKTPVSETKSDTRRTIQQQSQQNASNAQQSINNAKYNPNTQNTATTSAPNNQILFKADKDKQFNVVPKPQNNKLQLEFKELPFFSPEQLVEQFNRDLNDFVTDAEITEEKQKSDRTEQKLSSGARLIRFENGTTKLVLNELVTDIRFENGDLKRINGQTTVYYYQSQGTLFTQLPANSGNVKVYRFANEQVEKHFEDGRKVVYYPDGTVKYVYADGSEKAVFPDGEVVNEKK</sequence>
<feature type="domain" description="Centromere protein J C-terminal" evidence="3">
    <location>
        <begin position="637"/>
        <end position="667"/>
    </location>
</feature>
<evidence type="ECO:0000259" key="3">
    <source>
        <dbReference type="Pfam" id="PF07202"/>
    </source>
</evidence>
<dbReference type="InterPro" id="IPR047002">
    <property type="entry name" value="Tcp10_C_sf"/>
</dbReference>
<dbReference type="Pfam" id="PF07202">
    <property type="entry name" value="Tcp10_C"/>
    <property type="match status" value="1"/>
</dbReference>
<feature type="region of interest" description="Disordered" evidence="2">
    <location>
        <begin position="427"/>
        <end position="488"/>
    </location>
</feature>